<dbReference type="STRING" id="708126.BW727_101598"/>
<dbReference type="PANTHER" id="PTHR34293:SF1">
    <property type="entry name" value="HTH-TYPE TRANSCRIPTIONAL REGULATOR TRMBL2"/>
    <property type="match status" value="1"/>
</dbReference>
<organism evidence="2 3">
    <name type="scientific">Jeotgalibaca dankookensis</name>
    <dbReference type="NCBI Taxonomy" id="708126"/>
    <lineage>
        <taxon>Bacteria</taxon>
        <taxon>Bacillati</taxon>
        <taxon>Bacillota</taxon>
        <taxon>Bacilli</taxon>
        <taxon>Lactobacillales</taxon>
        <taxon>Carnobacteriaceae</taxon>
        <taxon>Jeotgalibaca</taxon>
    </lineage>
</organism>
<proteinExistence type="predicted"/>
<evidence type="ECO:0000259" key="1">
    <source>
        <dbReference type="Pfam" id="PF01978"/>
    </source>
</evidence>
<dbReference type="SUPFAM" id="SSF46785">
    <property type="entry name" value="Winged helix' DNA-binding domain"/>
    <property type="match status" value="1"/>
</dbReference>
<sequence length="266" mass="31383">MNQVISIMKDYQFSEYETLVYIELLKKANQTGYEVSKNSGVPRSKVYTTLNTLLKKELIISSSTDPVLYMAQPVEKLLELLKEKTEVDFNEIETSLSSVETSEETETLWRFSEYTLVTDKVQALIASCQEDLYLQIWEDDLTEELIHLLTKAEKRLEKFIVILFSNKHRYELPFDRFYKHGFEENKLEDYGSRWINLVVDSQEMVYGTLPSQEVDVIWTRNHSMVKLAKEYIIHDAYNLRMIKQLEDPAKKIFGKDLMDVRNIYKN</sequence>
<name>A0A1S6IR10_9LACT</name>
<dbReference type="RefSeq" id="WP_062469569.1">
    <property type="nucleotide sequence ID" value="NZ_BBYN01000013.1"/>
</dbReference>
<accession>A0A1S6IR10</accession>
<dbReference type="EMBL" id="CP019728">
    <property type="protein sequence ID" value="AQS53964.1"/>
    <property type="molecule type" value="Genomic_DNA"/>
</dbReference>
<dbReference type="KEGG" id="jda:BW727_101598"/>
<evidence type="ECO:0000313" key="2">
    <source>
        <dbReference type="EMBL" id="AQS53964.1"/>
    </source>
</evidence>
<dbReference type="CDD" id="cd09124">
    <property type="entry name" value="PLDc_like_TrmB_middle"/>
    <property type="match status" value="1"/>
</dbReference>
<keyword evidence="3" id="KW-1185">Reference proteome</keyword>
<reference evidence="2 3" key="1">
    <citation type="journal article" date="2014" name="Int. J. Syst. Evol. Microbiol.">
        <title>Jeotgalibaca dankookensis gen. nov., sp. nov., a member of the family Carnobacteriaceae, isolated from seujeot (Korean traditional food).</title>
        <authorList>
            <person name="Lee D.G."/>
            <person name="Trujillo M.E."/>
            <person name="Kang H."/>
            <person name="Ahn T.Y."/>
        </authorList>
    </citation>
    <scope>NUCLEOTIDE SEQUENCE [LARGE SCALE GENOMIC DNA]</scope>
    <source>
        <strain evidence="2 3">EX-07</strain>
    </source>
</reference>
<feature type="domain" description="Transcription regulator TrmB N-terminal" evidence="1">
    <location>
        <begin position="8"/>
        <end position="74"/>
    </location>
</feature>
<dbReference type="AlphaFoldDB" id="A0A1S6IR10"/>
<gene>
    <name evidence="2" type="ORF">BW727_101598</name>
</gene>
<dbReference type="Gene3D" id="1.10.10.10">
    <property type="entry name" value="Winged helix-like DNA-binding domain superfamily/Winged helix DNA-binding domain"/>
    <property type="match status" value="1"/>
</dbReference>
<dbReference type="InterPro" id="IPR036390">
    <property type="entry name" value="WH_DNA-bd_sf"/>
</dbReference>
<dbReference type="InterPro" id="IPR051797">
    <property type="entry name" value="TrmB-like"/>
</dbReference>
<protein>
    <recommendedName>
        <fullName evidence="1">Transcription regulator TrmB N-terminal domain-containing protein</fullName>
    </recommendedName>
</protein>
<dbReference type="Pfam" id="PF01978">
    <property type="entry name" value="TrmB"/>
    <property type="match status" value="1"/>
</dbReference>
<dbReference type="InterPro" id="IPR036388">
    <property type="entry name" value="WH-like_DNA-bd_sf"/>
</dbReference>
<dbReference type="InterPro" id="IPR002831">
    <property type="entry name" value="Tscrpt_reg_TrmB_N"/>
</dbReference>
<evidence type="ECO:0000313" key="3">
    <source>
        <dbReference type="Proteomes" id="UP000188993"/>
    </source>
</evidence>
<dbReference type="PANTHER" id="PTHR34293">
    <property type="entry name" value="HTH-TYPE TRANSCRIPTIONAL REGULATOR TRMBL2"/>
    <property type="match status" value="1"/>
</dbReference>
<dbReference type="OrthoDB" id="1493540at2"/>
<dbReference type="Proteomes" id="UP000188993">
    <property type="component" value="Chromosome"/>
</dbReference>